<evidence type="ECO:0000256" key="7">
    <source>
        <dbReference type="ARBA" id="ARBA00022763"/>
    </source>
</evidence>
<comment type="similarity">
    <text evidence="2">Belongs to the uracil-DNA glycosylase (UDG) superfamily. Type 4 (UDGa) family.</text>
</comment>
<comment type="catalytic activity">
    <reaction evidence="1">
        <text>Hydrolyzes single-stranded DNA or mismatched double-stranded DNA and polynucleotides, releasing free uracil.</text>
        <dbReference type="EC" id="3.2.2.27"/>
    </reaction>
</comment>
<dbReference type="CDD" id="cd10030">
    <property type="entry name" value="UDG-F4_TTUDGA_SPO1dp_like"/>
    <property type="match status" value="1"/>
</dbReference>
<accession>A0ABW9ABD0</accession>
<evidence type="ECO:0000256" key="9">
    <source>
        <dbReference type="ARBA" id="ARBA00023004"/>
    </source>
</evidence>
<feature type="compositionally biased region" description="Low complexity" evidence="12">
    <location>
        <begin position="109"/>
        <end position="125"/>
    </location>
</feature>
<evidence type="ECO:0000256" key="2">
    <source>
        <dbReference type="ARBA" id="ARBA00006521"/>
    </source>
</evidence>
<dbReference type="InterPro" id="IPR051536">
    <property type="entry name" value="UDG_Type-4/5"/>
</dbReference>
<evidence type="ECO:0000256" key="12">
    <source>
        <dbReference type="SAM" id="MobiDB-lite"/>
    </source>
</evidence>
<sequence>MSADIDTAATAAPAPGSSLQMLEALGIGAVWIRRELAAPAAEMQAESVLLMHEPAVESAPLPQAPAAPAVPSQQSRPAVPAMPQLSAPPTRMPALSSDGGRRNPPPAPSFSSGNSPGNSAGDNDGPPSWLDEMDQAGVAVDHIFVPRGEDDEEDDAQPAIDPQIARIAGMEWPELKETVAACRRCGLCNGRKNTVFGVGDEKAKWLFIGEGPGRNEDQQGEPFVGPAGKLLDNMLLAMGLKRGDNAYIANIVKCRPTDDNGKDRPPTPQEIASCMPYLQRQIALIQPTVLVALGKTAALSLLGLDPATPVSKLRGTVHRYQDLPLVVTYHPAYLLRQLGDKGKTWADLCLAMESFSQHTASA</sequence>
<evidence type="ECO:0000313" key="14">
    <source>
        <dbReference type="EMBL" id="MFL9925078.1"/>
    </source>
</evidence>
<dbReference type="Gene3D" id="3.40.470.10">
    <property type="entry name" value="Uracil-DNA glycosylase-like domain"/>
    <property type="match status" value="1"/>
</dbReference>
<keyword evidence="6" id="KW-0479">Metal-binding</keyword>
<evidence type="ECO:0000256" key="8">
    <source>
        <dbReference type="ARBA" id="ARBA00022801"/>
    </source>
</evidence>
<proteinExistence type="inferred from homology"/>
<feature type="region of interest" description="Disordered" evidence="12">
    <location>
        <begin position="61"/>
        <end position="132"/>
    </location>
</feature>
<evidence type="ECO:0000259" key="13">
    <source>
        <dbReference type="SMART" id="SM00986"/>
    </source>
</evidence>
<dbReference type="InterPro" id="IPR005273">
    <property type="entry name" value="Ura-DNA_glyco_family4"/>
</dbReference>
<dbReference type="RefSeq" id="WP_408158265.1">
    <property type="nucleotide sequence ID" value="NZ_JAQQFM010000005.1"/>
</dbReference>
<feature type="domain" description="Uracil-DNA glycosylase-like" evidence="13">
    <location>
        <begin position="196"/>
        <end position="349"/>
    </location>
</feature>
<dbReference type="SUPFAM" id="SSF52141">
    <property type="entry name" value="Uracil-DNA glycosylase-like"/>
    <property type="match status" value="1"/>
</dbReference>
<name>A0ABW9ABD0_9BURK</name>
<keyword evidence="9" id="KW-0408">Iron</keyword>
<dbReference type="PANTHER" id="PTHR33693:SF1">
    <property type="entry name" value="TYPE-4 URACIL-DNA GLYCOSYLASE"/>
    <property type="match status" value="1"/>
</dbReference>
<organism evidence="14 15">
    <name type="scientific">Herbaspirillum lusitanum</name>
    <dbReference type="NCBI Taxonomy" id="213312"/>
    <lineage>
        <taxon>Bacteria</taxon>
        <taxon>Pseudomonadati</taxon>
        <taxon>Pseudomonadota</taxon>
        <taxon>Betaproteobacteria</taxon>
        <taxon>Burkholderiales</taxon>
        <taxon>Oxalobacteraceae</taxon>
        <taxon>Herbaspirillum</taxon>
    </lineage>
</organism>
<keyword evidence="15" id="KW-1185">Reference proteome</keyword>
<keyword evidence="7" id="KW-0227">DNA damage</keyword>
<dbReference type="Pfam" id="PF03167">
    <property type="entry name" value="UDG"/>
    <property type="match status" value="1"/>
</dbReference>
<evidence type="ECO:0000256" key="5">
    <source>
        <dbReference type="ARBA" id="ARBA00022485"/>
    </source>
</evidence>
<comment type="caution">
    <text evidence="14">The sequence shown here is derived from an EMBL/GenBank/DDBJ whole genome shotgun (WGS) entry which is preliminary data.</text>
</comment>
<evidence type="ECO:0000256" key="4">
    <source>
        <dbReference type="ARBA" id="ARBA00019403"/>
    </source>
</evidence>
<evidence type="ECO:0000256" key="6">
    <source>
        <dbReference type="ARBA" id="ARBA00022723"/>
    </source>
</evidence>
<evidence type="ECO:0000256" key="3">
    <source>
        <dbReference type="ARBA" id="ARBA00012030"/>
    </source>
</evidence>
<dbReference type="SMART" id="SM00987">
    <property type="entry name" value="UreE_C"/>
    <property type="match status" value="1"/>
</dbReference>
<keyword evidence="5" id="KW-0004">4Fe-4S</keyword>
<keyword evidence="8" id="KW-0378">Hydrolase</keyword>
<evidence type="ECO:0000256" key="1">
    <source>
        <dbReference type="ARBA" id="ARBA00001400"/>
    </source>
</evidence>
<keyword evidence="11" id="KW-0234">DNA repair</keyword>
<keyword evidence="10" id="KW-0411">Iron-sulfur</keyword>
<gene>
    <name evidence="14" type="ORF">PQR62_12450</name>
</gene>
<evidence type="ECO:0000256" key="11">
    <source>
        <dbReference type="ARBA" id="ARBA00023204"/>
    </source>
</evidence>
<dbReference type="EC" id="3.2.2.27" evidence="3"/>
<protein>
    <recommendedName>
        <fullName evidence="4">Type-4 uracil-DNA glycosylase</fullName>
        <ecNumber evidence="3">3.2.2.27</ecNumber>
    </recommendedName>
</protein>
<feature type="compositionally biased region" description="Low complexity" evidence="12">
    <location>
        <begin position="61"/>
        <end position="78"/>
    </location>
</feature>
<evidence type="ECO:0000313" key="15">
    <source>
        <dbReference type="Proteomes" id="UP001629246"/>
    </source>
</evidence>
<dbReference type="InterPro" id="IPR036895">
    <property type="entry name" value="Uracil-DNA_glycosylase-like_sf"/>
</dbReference>
<evidence type="ECO:0000256" key="10">
    <source>
        <dbReference type="ARBA" id="ARBA00023014"/>
    </source>
</evidence>
<dbReference type="EMBL" id="JAQQFM010000005">
    <property type="protein sequence ID" value="MFL9925078.1"/>
    <property type="molecule type" value="Genomic_DNA"/>
</dbReference>
<dbReference type="Proteomes" id="UP001629246">
    <property type="component" value="Unassembled WGS sequence"/>
</dbReference>
<dbReference type="SMART" id="SM00986">
    <property type="entry name" value="UDG"/>
    <property type="match status" value="1"/>
</dbReference>
<dbReference type="InterPro" id="IPR005122">
    <property type="entry name" value="Uracil-DNA_glycosylase-like"/>
</dbReference>
<dbReference type="NCBIfam" id="TIGR00758">
    <property type="entry name" value="UDG_fam4"/>
    <property type="match status" value="1"/>
</dbReference>
<dbReference type="PANTHER" id="PTHR33693">
    <property type="entry name" value="TYPE-5 URACIL-DNA GLYCOSYLASE"/>
    <property type="match status" value="1"/>
</dbReference>
<reference evidence="14 15" key="1">
    <citation type="journal article" date="2024" name="Chem. Sci.">
        <title>Discovery of megapolipeptins by genome mining of a Burkholderiales bacteria collection.</title>
        <authorList>
            <person name="Paulo B.S."/>
            <person name="Recchia M.J.J."/>
            <person name="Lee S."/>
            <person name="Fergusson C.H."/>
            <person name="Romanowski S.B."/>
            <person name="Hernandez A."/>
            <person name="Krull N."/>
            <person name="Liu D.Y."/>
            <person name="Cavanagh H."/>
            <person name="Bos A."/>
            <person name="Gray C.A."/>
            <person name="Murphy B.T."/>
            <person name="Linington R.G."/>
            <person name="Eustaquio A.S."/>
        </authorList>
    </citation>
    <scope>NUCLEOTIDE SEQUENCE [LARGE SCALE GENOMIC DNA]</scope>
    <source>
        <strain evidence="14 15">RL21-008-BIB-A</strain>
    </source>
</reference>